<evidence type="ECO:0000256" key="1">
    <source>
        <dbReference type="SAM" id="Phobius"/>
    </source>
</evidence>
<feature type="chain" id="PRO_5046497097" evidence="2">
    <location>
        <begin position="25"/>
        <end position="95"/>
    </location>
</feature>
<keyword evidence="4" id="KW-1185">Reference proteome</keyword>
<keyword evidence="1" id="KW-0472">Membrane</keyword>
<feature type="transmembrane region" description="Helical" evidence="1">
    <location>
        <begin position="53"/>
        <end position="72"/>
    </location>
</feature>
<keyword evidence="1" id="KW-1133">Transmembrane helix</keyword>
<keyword evidence="2" id="KW-0732">Signal</keyword>
<evidence type="ECO:0000313" key="3">
    <source>
        <dbReference type="EMBL" id="KAE8419939.1"/>
    </source>
</evidence>
<organism evidence="3 4">
    <name type="scientific">Aspergillus pseudocaelatus</name>
    <dbReference type="NCBI Taxonomy" id="1825620"/>
    <lineage>
        <taxon>Eukaryota</taxon>
        <taxon>Fungi</taxon>
        <taxon>Dikarya</taxon>
        <taxon>Ascomycota</taxon>
        <taxon>Pezizomycotina</taxon>
        <taxon>Eurotiomycetes</taxon>
        <taxon>Eurotiomycetidae</taxon>
        <taxon>Eurotiales</taxon>
        <taxon>Aspergillaceae</taxon>
        <taxon>Aspergillus</taxon>
        <taxon>Aspergillus subgen. Circumdati</taxon>
    </lineage>
</organism>
<keyword evidence="1" id="KW-0812">Transmembrane</keyword>
<proteinExistence type="predicted"/>
<dbReference type="Proteomes" id="UP000325395">
    <property type="component" value="Unassembled WGS sequence"/>
</dbReference>
<reference evidence="3 4" key="1">
    <citation type="submission" date="2019-04" db="EMBL/GenBank/DDBJ databases">
        <authorList>
            <consortium name="DOE Joint Genome Institute"/>
            <person name="Mondo S."/>
            <person name="Kjaerbolling I."/>
            <person name="Vesth T."/>
            <person name="Frisvad J.C."/>
            <person name="Nybo J.L."/>
            <person name="Theobald S."/>
            <person name="Kildgaard S."/>
            <person name="Isbrandt T."/>
            <person name="Kuo A."/>
            <person name="Sato A."/>
            <person name="Lyhne E.K."/>
            <person name="Kogle M.E."/>
            <person name="Wiebenga A."/>
            <person name="Kun R.S."/>
            <person name="Lubbers R.J."/>
            <person name="Makela M.R."/>
            <person name="Barry K."/>
            <person name="Chovatia M."/>
            <person name="Clum A."/>
            <person name="Daum C."/>
            <person name="Haridas S."/>
            <person name="He G."/>
            <person name="LaButti K."/>
            <person name="Lipzen A."/>
            <person name="Riley R."/>
            <person name="Salamov A."/>
            <person name="Simmons B.A."/>
            <person name="Magnuson J.K."/>
            <person name="Henrissat B."/>
            <person name="Mortensen U.H."/>
            <person name="Larsen T.O."/>
            <person name="Devries R.P."/>
            <person name="Grigoriev I.V."/>
            <person name="Machida M."/>
            <person name="Baker S.E."/>
            <person name="Andersen M.R."/>
            <person name="Cantor M.N."/>
            <person name="Hua S.X."/>
        </authorList>
    </citation>
    <scope>NUCLEOTIDE SEQUENCE [LARGE SCALE GENOMIC DNA]</scope>
    <source>
        <strain evidence="3 4">CBS 117616</strain>
    </source>
</reference>
<gene>
    <name evidence="3" type="ORF">BDV36DRAFT_250667</name>
</gene>
<accession>A0ABQ6WS54</accession>
<name>A0ABQ6WS54_9EURO</name>
<evidence type="ECO:0000256" key="2">
    <source>
        <dbReference type="SAM" id="SignalP"/>
    </source>
</evidence>
<dbReference type="EMBL" id="ML735713">
    <property type="protein sequence ID" value="KAE8419939.1"/>
    <property type="molecule type" value="Genomic_DNA"/>
</dbReference>
<feature type="signal peptide" evidence="2">
    <location>
        <begin position="1"/>
        <end position="24"/>
    </location>
</feature>
<protein>
    <submittedName>
        <fullName evidence="3">Uncharacterized protein</fullName>
    </submittedName>
</protein>
<evidence type="ECO:0000313" key="4">
    <source>
        <dbReference type="Proteomes" id="UP000325395"/>
    </source>
</evidence>
<sequence length="95" mass="10592">MLFLCLPPLLLRLKLKIMFSPAAAFPPSGVLEHPRDVVDSTGYGYRDLNVADMTVWVFSLSAYIVCVGYLCVYMSETLTEVTTVVLFQVKLSIGR</sequence>